<dbReference type="EMBL" id="JACJHR010000025">
    <property type="protein sequence ID" value="MBB2501206.1"/>
    <property type="molecule type" value="Genomic_DNA"/>
</dbReference>
<name>A0A2N3X0D2_9PSEU</name>
<reference evidence="2 3" key="1">
    <citation type="submission" date="2017-12" db="EMBL/GenBank/DDBJ databases">
        <title>Sequencing the genomes of 1000 Actinobacteria strains.</title>
        <authorList>
            <person name="Klenk H.-P."/>
        </authorList>
    </citation>
    <scope>NUCLEOTIDE SEQUENCE [LARGE SCALE GENOMIC DNA]</scope>
    <source>
        <strain evidence="2 3">DSM 45165</strain>
    </source>
</reference>
<dbReference type="OrthoDB" id="3632666at2"/>
<dbReference type="SUPFAM" id="SSF52096">
    <property type="entry name" value="ClpP/crotonase"/>
    <property type="match status" value="1"/>
</dbReference>
<dbReference type="Gene3D" id="3.90.226.10">
    <property type="entry name" value="2-enoyl-CoA Hydratase, Chain A, domain 1"/>
    <property type="match status" value="1"/>
</dbReference>
<evidence type="ECO:0000313" key="1">
    <source>
        <dbReference type="EMBL" id="MBB2501206.1"/>
    </source>
</evidence>
<dbReference type="RefSeq" id="WP_101434141.1">
    <property type="nucleotide sequence ID" value="NZ_JACJHR010000025.1"/>
</dbReference>
<sequence length="137" mass="13838">MLEYRNGTVVVRFRAGETGQLVAALAYAGRRPVVLTGIGRQFAPDLGAGPALAAVREHPAPVVAAINGDAIGAGYALAEAADLRIMSGGVVHPSGWPQPLDAAAAVAAGLVDLHCPPARLLSLAVRLAAYARPDAAA</sequence>
<dbReference type="InterPro" id="IPR029045">
    <property type="entry name" value="ClpP/crotonase-like_dom_sf"/>
</dbReference>
<dbReference type="Proteomes" id="UP000233750">
    <property type="component" value="Unassembled WGS sequence"/>
</dbReference>
<accession>A0A2N3X0D2</accession>
<gene>
    <name evidence="2" type="ORF">ATK30_0552</name>
    <name evidence="1" type="ORF">H5411_18980</name>
</gene>
<reference evidence="1 4" key="2">
    <citation type="submission" date="2020-08" db="EMBL/GenBank/DDBJ databases">
        <title>Amycolatopsis echigonensis JCM 21831.</title>
        <authorList>
            <person name="Tedsree N."/>
            <person name="Kuncharoen N."/>
            <person name="Likhitwitayawuid K."/>
            <person name="Tanasupawat S."/>
        </authorList>
    </citation>
    <scope>NUCLEOTIDE SEQUENCE [LARGE SCALE GENOMIC DNA]</scope>
    <source>
        <strain evidence="1 4">JCM 21831</strain>
    </source>
</reference>
<dbReference type="GO" id="GO:0003824">
    <property type="term" value="F:catalytic activity"/>
    <property type="evidence" value="ECO:0007669"/>
    <property type="project" value="UniProtKB-ARBA"/>
</dbReference>
<organism evidence="2 3">
    <name type="scientific">Amycolatopsis echigonensis</name>
    <dbReference type="NCBI Taxonomy" id="2576905"/>
    <lineage>
        <taxon>Bacteria</taxon>
        <taxon>Bacillati</taxon>
        <taxon>Actinomycetota</taxon>
        <taxon>Actinomycetes</taxon>
        <taxon>Pseudonocardiales</taxon>
        <taxon>Pseudonocardiaceae</taxon>
        <taxon>Amycolatopsis</taxon>
    </lineage>
</organism>
<dbReference type="EMBL" id="PJMY01000002">
    <property type="protein sequence ID" value="PKV99574.1"/>
    <property type="molecule type" value="Genomic_DNA"/>
</dbReference>
<evidence type="ECO:0000313" key="2">
    <source>
        <dbReference type="EMBL" id="PKV99574.1"/>
    </source>
</evidence>
<protein>
    <submittedName>
        <fullName evidence="2">Enoyl-CoA hydratase/isomerase-like protein</fullName>
    </submittedName>
</protein>
<dbReference type="Proteomes" id="UP000550260">
    <property type="component" value="Unassembled WGS sequence"/>
</dbReference>
<dbReference type="Pfam" id="PF00378">
    <property type="entry name" value="ECH_1"/>
    <property type="match status" value="1"/>
</dbReference>
<proteinExistence type="predicted"/>
<dbReference type="InterPro" id="IPR001753">
    <property type="entry name" value="Enoyl-CoA_hydra/iso"/>
</dbReference>
<accession>A0A8E1VZI7</accession>
<evidence type="ECO:0000313" key="3">
    <source>
        <dbReference type="Proteomes" id="UP000233750"/>
    </source>
</evidence>
<dbReference type="AlphaFoldDB" id="A0A2N3X0D2"/>
<comment type="caution">
    <text evidence="2">The sequence shown here is derived from an EMBL/GenBank/DDBJ whole genome shotgun (WGS) entry which is preliminary data.</text>
</comment>
<keyword evidence="3" id="KW-1185">Reference proteome</keyword>
<evidence type="ECO:0000313" key="4">
    <source>
        <dbReference type="Proteomes" id="UP000550260"/>
    </source>
</evidence>